<feature type="transmembrane region" description="Helical" evidence="7">
    <location>
        <begin position="294"/>
        <end position="313"/>
    </location>
</feature>
<sequence>MNIYSSYKDLKTEKEYWKLFVANTISRLGDSIDAIAYSWMAYEITNSASWLAIIMGVNAIPTILFQPLVGALVERINQKKLMVLTDLGRGLIVFLTALFLITGDLTAWILLIFTFLNSTLEAFRMPAGMAVYPKIISKEKYTLATSLNQSISQIAQIIGMAAAGFIIGLIGTGGAIMIDATTFIISGIILSFLNLKQSTSSEKMELSFKNYVIDLKEGLHYFKSHKLVLVICLLGSLMNVVVFPIGSFQAVYINDTLGLAAIALSVSSIAFSLGMVLTSYLYPKMSKHIPRYKLFLGSWGILMVLLIALSLNGPHFIPTVIWIMLFLTFFLSGCSLALLNISANISFMEHVEENYLARIGGLFNSMVMLATPIASFFFALIAKFLNISQIFLLTGISGMILLIVMYFNQTLKKL</sequence>
<evidence type="ECO:0000256" key="4">
    <source>
        <dbReference type="ARBA" id="ARBA00022692"/>
    </source>
</evidence>
<evidence type="ECO:0000256" key="3">
    <source>
        <dbReference type="ARBA" id="ARBA00022475"/>
    </source>
</evidence>
<dbReference type="GO" id="GO:0022857">
    <property type="term" value="F:transmembrane transporter activity"/>
    <property type="evidence" value="ECO:0007669"/>
    <property type="project" value="InterPro"/>
</dbReference>
<keyword evidence="4 7" id="KW-0812">Transmembrane</keyword>
<dbReference type="PANTHER" id="PTHR23513:SF6">
    <property type="entry name" value="MAJOR FACILITATOR SUPERFAMILY ASSOCIATED DOMAIN-CONTAINING PROTEIN"/>
    <property type="match status" value="1"/>
</dbReference>
<keyword evidence="6 7" id="KW-0472">Membrane</keyword>
<proteinExistence type="predicted"/>
<dbReference type="PANTHER" id="PTHR23513">
    <property type="entry name" value="INTEGRAL MEMBRANE EFFLUX PROTEIN-RELATED"/>
    <property type="match status" value="1"/>
</dbReference>
<dbReference type="Proteomes" id="UP000655830">
    <property type="component" value="Unassembled WGS sequence"/>
</dbReference>
<keyword evidence="5 7" id="KW-1133">Transmembrane helix</keyword>
<reference evidence="9" key="1">
    <citation type="submission" date="2020-08" db="EMBL/GenBank/DDBJ databases">
        <title>Genome public.</title>
        <authorList>
            <person name="Liu C."/>
            <person name="Sun Q."/>
        </authorList>
    </citation>
    <scope>NUCLEOTIDE SEQUENCE</scope>
    <source>
        <strain evidence="9">NSJ-12</strain>
    </source>
</reference>
<comment type="subcellular location">
    <subcellularLocation>
        <location evidence="1">Cell membrane</location>
        <topology evidence="1">Multi-pass membrane protein</topology>
    </subcellularLocation>
</comment>
<dbReference type="AlphaFoldDB" id="A0A926IDZ5"/>
<protein>
    <submittedName>
        <fullName evidence="9">MFS transporter</fullName>
    </submittedName>
</protein>
<evidence type="ECO:0000256" key="5">
    <source>
        <dbReference type="ARBA" id="ARBA00022989"/>
    </source>
</evidence>
<dbReference type="SUPFAM" id="SSF103473">
    <property type="entry name" value="MFS general substrate transporter"/>
    <property type="match status" value="1"/>
</dbReference>
<name>A0A926IDZ5_9FIRM</name>
<dbReference type="PRINTS" id="PR01988">
    <property type="entry name" value="EXPORTERBACE"/>
</dbReference>
<keyword evidence="10" id="KW-1185">Reference proteome</keyword>
<comment type="caution">
    <text evidence="9">The sequence shown here is derived from an EMBL/GenBank/DDBJ whole genome shotgun (WGS) entry which is preliminary data.</text>
</comment>
<evidence type="ECO:0000259" key="8">
    <source>
        <dbReference type="PROSITE" id="PS50850"/>
    </source>
</evidence>
<dbReference type="PROSITE" id="PS50850">
    <property type="entry name" value="MFS"/>
    <property type="match status" value="1"/>
</dbReference>
<keyword evidence="2" id="KW-0813">Transport</keyword>
<dbReference type="CDD" id="cd06173">
    <property type="entry name" value="MFS_MefA_like"/>
    <property type="match status" value="1"/>
</dbReference>
<evidence type="ECO:0000313" key="10">
    <source>
        <dbReference type="Proteomes" id="UP000655830"/>
    </source>
</evidence>
<feature type="transmembrane region" description="Helical" evidence="7">
    <location>
        <begin position="319"/>
        <end position="341"/>
    </location>
</feature>
<feature type="transmembrane region" description="Helical" evidence="7">
    <location>
        <begin position="153"/>
        <end position="170"/>
    </location>
</feature>
<dbReference type="InterPro" id="IPR036259">
    <property type="entry name" value="MFS_trans_sf"/>
</dbReference>
<accession>A0A926IDZ5</accession>
<dbReference type="InterPro" id="IPR011701">
    <property type="entry name" value="MFS"/>
</dbReference>
<dbReference type="Gene3D" id="1.20.1250.20">
    <property type="entry name" value="MFS general substrate transporter like domains"/>
    <property type="match status" value="1"/>
</dbReference>
<feature type="transmembrane region" description="Helical" evidence="7">
    <location>
        <begin position="48"/>
        <end position="69"/>
    </location>
</feature>
<dbReference type="RefSeq" id="WP_249333113.1">
    <property type="nucleotide sequence ID" value="NZ_JACRSY010000018.1"/>
</dbReference>
<dbReference type="EMBL" id="JACRSY010000018">
    <property type="protein sequence ID" value="MBC8580252.1"/>
    <property type="molecule type" value="Genomic_DNA"/>
</dbReference>
<dbReference type="InterPro" id="IPR020846">
    <property type="entry name" value="MFS_dom"/>
</dbReference>
<keyword evidence="3" id="KW-1003">Cell membrane</keyword>
<feature type="transmembrane region" description="Helical" evidence="7">
    <location>
        <begin position="259"/>
        <end position="282"/>
    </location>
</feature>
<organism evidence="9 10">
    <name type="scientific">Zhenhengia yiwuensis</name>
    <dbReference type="NCBI Taxonomy" id="2763666"/>
    <lineage>
        <taxon>Bacteria</taxon>
        <taxon>Bacillati</taxon>
        <taxon>Bacillota</taxon>
        <taxon>Clostridia</taxon>
        <taxon>Lachnospirales</taxon>
        <taxon>Lachnospiraceae</taxon>
        <taxon>Zhenhengia</taxon>
    </lineage>
</organism>
<gene>
    <name evidence="9" type="ORF">H8718_12020</name>
</gene>
<dbReference type="Pfam" id="PF07690">
    <property type="entry name" value="MFS_1"/>
    <property type="match status" value="1"/>
</dbReference>
<feature type="domain" description="Major facilitator superfamily (MFS) profile" evidence="8">
    <location>
        <begin position="1"/>
        <end position="413"/>
    </location>
</feature>
<feature type="transmembrane region" description="Helical" evidence="7">
    <location>
        <begin position="227"/>
        <end position="253"/>
    </location>
</feature>
<evidence type="ECO:0000256" key="2">
    <source>
        <dbReference type="ARBA" id="ARBA00022448"/>
    </source>
</evidence>
<dbReference type="InterPro" id="IPR022324">
    <property type="entry name" value="Bacilysin_exporter_BacE_put"/>
</dbReference>
<evidence type="ECO:0000256" key="7">
    <source>
        <dbReference type="SAM" id="Phobius"/>
    </source>
</evidence>
<evidence type="ECO:0000313" key="9">
    <source>
        <dbReference type="EMBL" id="MBC8580252.1"/>
    </source>
</evidence>
<feature type="transmembrane region" description="Helical" evidence="7">
    <location>
        <begin position="362"/>
        <end position="381"/>
    </location>
</feature>
<feature type="transmembrane region" description="Helical" evidence="7">
    <location>
        <begin position="387"/>
        <end position="407"/>
    </location>
</feature>
<evidence type="ECO:0000256" key="6">
    <source>
        <dbReference type="ARBA" id="ARBA00023136"/>
    </source>
</evidence>
<dbReference type="GO" id="GO:0005886">
    <property type="term" value="C:plasma membrane"/>
    <property type="evidence" value="ECO:0007669"/>
    <property type="project" value="UniProtKB-SubCell"/>
</dbReference>
<evidence type="ECO:0000256" key="1">
    <source>
        <dbReference type="ARBA" id="ARBA00004651"/>
    </source>
</evidence>